<dbReference type="Pfam" id="PF10231">
    <property type="entry name" value="COA8"/>
    <property type="match status" value="1"/>
</dbReference>
<evidence type="ECO:0000256" key="7">
    <source>
        <dbReference type="SAM" id="MobiDB-lite"/>
    </source>
</evidence>
<evidence type="ECO:0000256" key="5">
    <source>
        <dbReference type="ARBA" id="ARBA00023128"/>
    </source>
</evidence>
<protein>
    <submittedName>
        <fullName evidence="8">Cytochrome c oxidase assembly factor 8</fullName>
    </submittedName>
</protein>
<organism evidence="8 9">
    <name type="scientific">Eptatretus burgeri</name>
    <name type="common">Inshore hagfish</name>
    <dbReference type="NCBI Taxonomy" id="7764"/>
    <lineage>
        <taxon>Eukaryota</taxon>
        <taxon>Metazoa</taxon>
        <taxon>Chordata</taxon>
        <taxon>Craniata</taxon>
        <taxon>Vertebrata</taxon>
        <taxon>Cyclostomata</taxon>
        <taxon>Myxini</taxon>
        <taxon>Myxiniformes</taxon>
        <taxon>Myxinidae</taxon>
        <taxon>Eptatretinae</taxon>
        <taxon>Eptatretus</taxon>
    </lineage>
</organism>
<reference evidence="8" key="1">
    <citation type="submission" date="2025-08" db="UniProtKB">
        <authorList>
            <consortium name="Ensembl"/>
        </authorList>
    </citation>
    <scope>IDENTIFICATION</scope>
</reference>
<dbReference type="InterPro" id="IPR018796">
    <property type="entry name" value="COA8"/>
</dbReference>
<feature type="region of interest" description="Disordered" evidence="7">
    <location>
        <begin position="27"/>
        <end position="58"/>
    </location>
</feature>
<evidence type="ECO:0000313" key="9">
    <source>
        <dbReference type="Proteomes" id="UP000694388"/>
    </source>
</evidence>
<comment type="subcellular location">
    <subcellularLocation>
        <location evidence="1">Mitochondrion inner membrane</location>
        <topology evidence="1">Peripheral membrane protein</topology>
        <orientation evidence="1">Matrix side</orientation>
    </subcellularLocation>
</comment>
<comment type="similarity">
    <text evidence="2">Belongs to the COA8 family.</text>
</comment>
<dbReference type="PANTHER" id="PTHR31107:SF2">
    <property type="entry name" value="CYTOCHROME C OXIDASE ASSEMBLY FACTOR 8"/>
    <property type="match status" value="1"/>
</dbReference>
<keyword evidence="4" id="KW-0809">Transit peptide</keyword>
<accession>A0A8C4QXL9</accession>
<dbReference type="GO" id="GO:0097193">
    <property type="term" value="P:intrinsic apoptotic signaling pathway"/>
    <property type="evidence" value="ECO:0007669"/>
    <property type="project" value="InterPro"/>
</dbReference>
<reference evidence="8" key="2">
    <citation type="submission" date="2025-09" db="UniProtKB">
        <authorList>
            <consortium name="Ensembl"/>
        </authorList>
    </citation>
    <scope>IDENTIFICATION</scope>
</reference>
<dbReference type="Ensembl" id="ENSEBUT00000022330.1">
    <property type="protein sequence ID" value="ENSEBUP00000021754.1"/>
    <property type="gene ID" value="ENSEBUG00000013421.1"/>
</dbReference>
<evidence type="ECO:0000256" key="1">
    <source>
        <dbReference type="ARBA" id="ARBA00004443"/>
    </source>
</evidence>
<name>A0A8C4QXL9_EPTBU</name>
<evidence type="ECO:0000256" key="2">
    <source>
        <dbReference type="ARBA" id="ARBA00005453"/>
    </source>
</evidence>
<feature type="region of interest" description="Disordered" evidence="7">
    <location>
        <begin position="1"/>
        <end position="20"/>
    </location>
</feature>
<keyword evidence="6" id="KW-0472">Membrane</keyword>
<evidence type="ECO:0000256" key="4">
    <source>
        <dbReference type="ARBA" id="ARBA00022946"/>
    </source>
</evidence>
<dbReference type="AlphaFoldDB" id="A0A8C4QXL9"/>
<evidence type="ECO:0000313" key="8">
    <source>
        <dbReference type="Ensembl" id="ENSEBUP00000021754.1"/>
    </source>
</evidence>
<keyword evidence="5" id="KW-0496">Mitochondrion</keyword>
<dbReference type="Proteomes" id="UP000694388">
    <property type="component" value="Unplaced"/>
</dbReference>
<sequence length="151" mass="17457">MPSENWRSRSLSDPLTPELSGVTTDKFRVFGGRGSTVPPRSRLSPPNPVRDWVGPPDRTSNLRPVIPYISPNESDLERSLRHLRMDTQDWNQKFWSMHNKSYVRVGHFCSEVLLRWSCGGHCNTLSADEMGEFFKLFLDFTKTILRLHIIL</sequence>
<dbReference type="PANTHER" id="PTHR31107">
    <property type="entry name" value="APOPTOGENIC PROTEIN 1, MITOCHONDRIAL"/>
    <property type="match status" value="1"/>
</dbReference>
<proteinExistence type="inferred from homology"/>
<keyword evidence="9" id="KW-1185">Reference proteome</keyword>
<evidence type="ECO:0000256" key="3">
    <source>
        <dbReference type="ARBA" id="ARBA00022792"/>
    </source>
</evidence>
<dbReference type="GeneTree" id="ENSGT00390000008212"/>
<evidence type="ECO:0000256" key="6">
    <source>
        <dbReference type="ARBA" id="ARBA00023136"/>
    </source>
</evidence>
<dbReference type="GO" id="GO:0005743">
    <property type="term" value="C:mitochondrial inner membrane"/>
    <property type="evidence" value="ECO:0007669"/>
    <property type="project" value="UniProtKB-SubCell"/>
</dbReference>
<keyword evidence="3" id="KW-0999">Mitochondrion inner membrane</keyword>